<dbReference type="InterPro" id="IPR000914">
    <property type="entry name" value="SBP_5_dom"/>
</dbReference>
<organism evidence="6 7">
    <name type="scientific">Aminivibrio pyruvatiphilus</name>
    <dbReference type="NCBI Taxonomy" id="1005740"/>
    <lineage>
        <taxon>Bacteria</taxon>
        <taxon>Thermotogati</taxon>
        <taxon>Synergistota</taxon>
        <taxon>Synergistia</taxon>
        <taxon>Synergistales</taxon>
        <taxon>Aminobacteriaceae</taxon>
        <taxon>Aminivibrio</taxon>
    </lineage>
</organism>
<dbReference type="PIRSF" id="PIRSF002741">
    <property type="entry name" value="MppA"/>
    <property type="match status" value="1"/>
</dbReference>
<evidence type="ECO:0000256" key="2">
    <source>
        <dbReference type="ARBA" id="ARBA00022448"/>
    </source>
</evidence>
<feature type="domain" description="Solute-binding protein family 5" evidence="5">
    <location>
        <begin position="66"/>
        <end position="421"/>
    </location>
</feature>
<evidence type="ECO:0000259" key="5">
    <source>
        <dbReference type="Pfam" id="PF00496"/>
    </source>
</evidence>
<dbReference type="Proteomes" id="UP000295066">
    <property type="component" value="Unassembled WGS sequence"/>
</dbReference>
<dbReference type="OrthoDB" id="774at2"/>
<keyword evidence="2" id="KW-0813">Transport</keyword>
<feature type="chain" id="PRO_5020942261" evidence="4">
    <location>
        <begin position="24"/>
        <end position="502"/>
    </location>
</feature>
<dbReference type="GO" id="GO:0042597">
    <property type="term" value="C:periplasmic space"/>
    <property type="evidence" value="ECO:0007669"/>
    <property type="project" value="UniProtKB-ARBA"/>
</dbReference>
<name>A0A4R8MEV4_9BACT</name>
<proteinExistence type="inferred from homology"/>
<feature type="signal peptide" evidence="4">
    <location>
        <begin position="1"/>
        <end position="23"/>
    </location>
</feature>
<dbReference type="GO" id="GO:0043190">
    <property type="term" value="C:ATP-binding cassette (ABC) transporter complex"/>
    <property type="evidence" value="ECO:0007669"/>
    <property type="project" value="InterPro"/>
</dbReference>
<protein>
    <submittedName>
        <fullName evidence="6">Peptide/nickel transport system substrate-binding protein</fullName>
    </submittedName>
</protein>
<keyword evidence="7" id="KW-1185">Reference proteome</keyword>
<keyword evidence="3 4" id="KW-0732">Signal</keyword>
<evidence type="ECO:0000313" key="7">
    <source>
        <dbReference type="Proteomes" id="UP000295066"/>
    </source>
</evidence>
<dbReference type="Gene3D" id="3.90.76.10">
    <property type="entry name" value="Dipeptide-binding Protein, Domain 1"/>
    <property type="match status" value="1"/>
</dbReference>
<dbReference type="PANTHER" id="PTHR30290">
    <property type="entry name" value="PERIPLASMIC BINDING COMPONENT OF ABC TRANSPORTER"/>
    <property type="match status" value="1"/>
</dbReference>
<dbReference type="AlphaFoldDB" id="A0A4R8MEV4"/>
<comment type="similarity">
    <text evidence="1">Belongs to the bacterial solute-binding protein 5 family.</text>
</comment>
<dbReference type="InterPro" id="IPR023765">
    <property type="entry name" value="SBP_5_CS"/>
</dbReference>
<dbReference type="EMBL" id="SORI01000003">
    <property type="protein sequence ID" value="TDY62937.1"/>
    <property type="molecule type" value="Genomic_DNA"/>
</dbReference>
<comment type="caution">
    <text evidence="6">The sequence shown here is derived from an EMBL/GenBank/DDBJ whole genome shotgun (WGS) entry which is preliminary data.</text>
</comment>
<gene>
    <name evidence="6" type="ORF">C8D99_103157</name>
</gene>
<dbReference type="SUPFAM" id="SSF53850">
    <property type="entry name" value="Periplasmic binding protein-like II"/>
    <property type="match status" value="1"/>
</dbReference>
<dbReference type="Pfam" id="PF00496">
    <property type="entry name" value="SBP_bac_5"/>
    <property type="match status" value="1"/>
</dbReference>
<dbReference type="PROSITE" id="PS01040">
    <property type="entry name" value="SBP_BACTERIAL_5"/>
    <property type="match status" value="1"/>
</dbReference>
<dbReference type="Gene3D" id="3.10.105.10">
    <property type="entry name" value="Dipeptide-binding Protein, Domain 3"/>
    <property type="match status" value="1"/>
</dbReference>
<dbReference type="InterPro" id="IPR030678">
    <property type="entry name" value="Peptide/Ni-bd"/>
</dbReference>
<dbReference type="CDD" id="cd08499">
    <property type="entry name" value="PBP2_Ylib_like"/>
    <property type="match status" value="1"/>
</dbReference>
<dbReference type="InterPro" id="IPR039424">
    <property type="entry name" value="SBP_5"/>
</dbReference>
<sequence length="502" mass="55353">MNKFRTAALALVLALAFCLPAMAAELRLAQVADVSSLDPHKVSDIYSANVIRQIYSNLVQVNENMEIVPDLAEKWENPDDLTWIFHLRKGVKFHNGEPFTAADVKYTVERIRDPKTASPGATHLKEVASVEAVDDYTVKIVTKRPFAPMLMSLTRYETSILCEKAVAAAGADYGSKAAVGTGPFKFESWSRGDKVVLVKNPDYFRGAAAIDTVIYRGIPEDATRLVELESGGIDVIPGNFPYQEFENIEKNDKYLTYKVPAMSTLYMGLNTEVKPLGDKLVRQAMNYAVDKQGIVDAVYFGYAAPSRGPLSPVIWGFDPERKEAYAYNPEKARELLKKAGYADGFDMTIYSDNRTERRSAAELIQAYLAEVGIRAQIELMEWSALLSTSAKGIGGGFMLGWTGTGDADGGLTPVYHSANIGSSNRFRYKNEALDALLEKGTATLDQEARKKVYAEAQELIVEECPLVFMISQELLGASTSKVKGFKLYPNMISPLYSVTLAE</sequence>
<evidence type="ECO:0000256" key="4">
    <source>
        <dbReference type="SAM" id="SignalP"/>
    </source>
</evidence>
<evidence type="ECO:0000313" key="6">
    <source>
        <dbReference type="EMBL" id="TDY62937.1"/>
    </source>
</evidence>
<dbReference type="Gene3D" id="3.40.190.10">
    <property type="entry name" value="Periplasmic binding protein-like II"/>
    <property type="match status" value="1"/>
</dbReference>
<evidence type="ECO:0000256" key="3">
    <source>
        <dbReference type="ARBA" id="ARBA00022729"/>
    </source>
</evidence>
<evidence type="ECO:0000256" key="1">
    <source>
        <dbReference type="ARBA" id="ARBA00005695"/>
    </source>
</evidence>
<dbReference type="GO" id="GO:1904680">
    <property type="term" value="F:peptide transmembrane transporter activity"/>
    <property type="evidence" value="ECO:0007669"/>
    <property type="project" value="TreeGrafter"/>
</dbReference>
<dbReference type="GO" id="GO:0015833">
    <property type="term" value="P:peptide transport"/>
    <property type="evidence" value="ECO:0007669"/>
    <property type="project" value="TreeGrafter"/>
</dbReference>
<dbReference type="PANTHER" id="PTHR30290:SF9">
    <property type="entry name" value="OLIGOPEPTIDE-BINDING PROTEIN APPA"/>
    <property type="match status" value="1"/>
</dbReference>
<dbReference type="RefSeq" id="WP_133956592.1">
    <property type="nucleotide sequence ID" value="NZ_SORI01000003.1"/>
</dbReference>
<reference evidence="6 7" key="1">
    <citation type="submission" date="2019-03" db="EMBL/GenBank/DDBJ databases">
        <title>Genomic Encyclopedia of Type Strains, Phase IV (KMG-IV): sequencing the most valuable type-strain genomes for metagenomic binning, comparative biology and taxonomic classification.</title>
        <authorList>
            <person name="Goeker M."/>
        </authorList>
    </citation>
    <scope>NUCLEOTIDE SEQUENCE [LARGE SCALE GENOMIC DNA]</scope>
    <source>
        <strain evidence="6 7">DSM 25964</strain>
    </source>
</reference>
<accession>A0A4R8MEV4</accession>